<dbReference type="GO" id="GO:0016491">
    <property type="term" value="F:oxidoreductase activity"/>
    <property type="evidence" value="ECO:0007669"/>
    <property type="project" value="UniProtKB-KW"/>
</dbReference>
<evidence type="ECO:0000256" key="3">
    <source>
        <dbReference type="RuleBase" id="RU000363"/>
    </source>
</evidence>
<dbReference type="PRINTS" id="PR00080">
    <property type="entry name" value="SDRFAMILY"/>
</dbReference>
<keyword evidence="5" id="KW-1185">Reference proteome</keyword>
<gene>
    <name evidence="4" type="ORF">PUN28_011504</name>
</gene>
<evidence type="ECO:0000313" key="4">
    <source>
        <dbReference type="EMBL" id="KAL0114262.1"/>
    </source>
</evidence>
<name>A0AAW2FJB5_9HYME</name>
<evidence type="ECO:0000313" key="5">
    <source>
        <dbReference type="Proteomes" id="UP001430953"/>
    </source>
</evidence>
<dbReference type="SUPFAM" id="SSF51735">
    <property type="entry name" value="NAD(P)-binding Rossmann-fold domains"/>
    <property type="match status" value="1"/>
</dbReference>
<dbReference type="InterPro" id="IPR036291">
    <property type="entry name" value="NAD(P)-bd_dom_sf"/>
</dbReference>
<dbReference type="AlphaFoldDB" id="A0AAW2FJB5"/>
<dbReference type="Pfam" id="PF00106">
    <property type="entry name" value="adh_short"/>
    <property type="match status" value="1"/>
</dbReference>
<proteinExistence type="inferred from homology"/>
<evidence type="ECO:0000256" key="2">
    <source>
        <dbReference type="ARBA" id="ARBA00023002"/>
    </source>
</evidence>
<protein>
    <recommendedName>
        <fullName evidence="6">Farnesol dehydrogenase-like</fullName>
    </recommendedName>
</protein>
<reference evidence="4 5" key="1">
    <citation type="submission" date="2023-03" db="EMBL/GenBank/DDBJ databases">
        <title>High recombination rates correlate with genetic variation in Cardiocondyla obscurior ants.</title>
        <authorList>
            <person name="Errbii M."/>
        </authorList>
    </citation>
    <scope>NUCLEOTIDE SEQUENCE [LARGE SCALE GENOMIC DNA]</scope>
    <source>
        <strain evidence="4">Alpha-2009</strain>
        <tissue evidence="4">Whole body</tissue>
    </source>
</reference>
<comment type="caution">
    <text evidence="4">The sequence shown here is derived from an EMBL/GenBank/DDBJ whole genome shotgun (WGS) entry which is preliminary data.</text>
</comment>
<dbReference type="PANTHER" id="PTHR43115:SF4">
    <property type="entry name" value="DEHYDROGENASE_REDUCTASE SDR FAMILY MEMBER 11"/>
    <property type="match status" value="1"/>
</dbReference>
<organism evidence="4 5">
    <name type="scientific">Cardiocondyla obscurior</name>
    <dbReference type="NCBI Taxonomy" id="286306"/>
    <lineage>
        <taxon>Eukaryota</taxon>
        <taxon>Metazoa</taxon>
        <taxon>Ecdysozoa</taxon>
        <taxon>Arthropoda</taxon>
        <taxon>Hexapoda</taxon>
        <taxon>Insecta</taxon>
        <taxon>Pterygota</taxon>
        <taxon>Neoptera</taxon>
        <taxon>Endopterygota</taxon>
        <taxon>Hymenoptera</taxon>
        <taxon>Apocrita</taxon>
        <taxon>Aculeata</taxon>
        <taxon>Formicoidea</taxon>
        <taxon>Formicidae</taxon>
        <taxon>Myrmicinae</taxon>
        <taxon>Cardiocondyla</taxon>
    </lineage>
</organism>
<dbReference type="PANTHER" id="PTHR43115">
    <property type="entry name" value="DEHYDROGENASE/REDUCTASE SDR FAMILY MEMBER 11"/>
    <property type="match status" value="1"/>
</dbReference>
<dbReference type="Proteomes" id="UP001430953">
    <property type="component" value="Unassembled WGS sequence"/>
</dbReference>
<accession>A0AAW2FJB5</accession>
<comment type="similarity">
    <text evidence="1 3">Belongs to the short-chain dehydrogenases/reductases (SDR) family.</text>
</comment>
<sequence length="248" mass="26841">MSNLSNKIALVTDACSELGTAIVEELVSKGLKIVGLSSDINKLKALVDELKGKPGKLYPLQCDLSLPNEIESASEWIEKNLGSVDILINNASINLNWSSINGGIQELKKILDVNVLGLSLITKKVLQLLKSKGIENGSIININDICGLKWLPLASDRPISPAYACSKSALAVLTECLRLELAQSQSSIKVISISPNLVEAEITQQLPKENSRLALKPKDVVDALLYSLQTPENVLVKDLVITPIREII</sequence>
<evidence type="ECO:0000256" key="1">
    <source>
        <dbReference type="ARBA" id="ARBA00006484"/>
    </source>
</evidence>
<dbReference type="EMBL" id="JADYXP020000011">
    <property type="protein sequence ID" value="KAL0114262.1"/>
    <property type="molecule type" value="Genomic_DNA"/>
</dbReference>
<dbReference type="Gene3D" id="3.40.50.720">
    <property type="entry name" value="NAD(P)-binding Rossmann-like Domain"/>
    <property type="match status" value="1"/>
</dbReference>
<dbReference type="InterPro" id="IPR002347">
    <property type="entry name" value="SDR_fam"/>
</dbReference>
<keyword evidence="2" id="KW-0560">Oxidoreductase</keyword>
<evidence type="ECO:0008006" key="6">
    <source>
        <dbReference type="Google" id="ProtNLM"/>
    </source>
</evidence>
<dbReference type="PRINTS" id="PR00081">
    <property type="entry name" value="GDHRDH"/>
</dbReference>